<dbReference type="Proteomes" id="UP001060170">
    <property type="component" value="Chromosome 17"/>
</dbReference>
<evidence type="ECO:0000313" key="2">
    <source>
        <dbReference type="Proteomes" id="UP001060170"/>
    </source>
</evidence>
<name>A0ACC0DQ67_9BASI</name>
<organism evidence="1 2">
    <name type="scientific">Puccinia striiformis f. sp. tritici</name>
    <dbReference type="NCBI Taxonomy" id="168172"/>
    <lineage>
        <taxon>Eukaryota</taxon>
        <taxon>Fungi</taxon>
        <taxon>Dikarya</taxon>
        <taxon>Basidiomycota</taxon>
        <taxon>Pucciniomycotina</taxon>
        <taxon>Pucciniomycetes</taxon>
        <taxon>Pucciniales</taxon>
        <taxon>Pucciniaceae</taxon>
        <taxon>Puccinia</taxon>
    </lineage>
</organism>
<comment type="caution">
    <text evidence="1">The sequence shown here is derived from an EMBL/GenBank/DDBJ whole genome shotgun (WGS) entry which is preliminary data.</text>
</comment>
<sequence>TALSCGSYLKSPYQIDSKMGGAIWALFFRDKRSGLAKSHSASSATLPLLKIMIVTNGCFLSLALYTIGALHFVAPMIGEEKGVIRGTGEVITSKRKFCPEPESSEVVVISQPETIDRVESLRFSKNDKEVGHPESTKESCQRALEDFKQRKDEVFKAIGLLKGEINEAGNTKDAKAELTEFSNKLDVIRDLLQPSIQRKFFELRGKGSQLTSLFPSNNNHEEVVENELHGHLLEHVNDIAEDLTTKQIVLTWNSLLEYFETWKYDYYRPFSNPTKYTFTANLKAYRAVFLLGDFVHDYKLIPSHLMAHISTYQSLVIIGMISEHVRLILRLASPRVPNDRKNLPKEKFMKTPEEWIAITSKQIMRSMETLSNPDKIRLAHEVLEEYGMHADSESFAWSRHFINSQYFEKVDFFKSTTQGSTSQGGNILKYNVKESQLLDDIQSVLVLGVPFNCPSDDAKCNLRALQYKFTHEMVLMITNQCQKN</sequence>
<keyword evidence="2" id="KW-1185">Reference proteome</keyword>
<reference evidence="2" key="2">
    <citation type="journal article" date="2018" name="Mol. Plant Microbe Interact.">
        <title>Genome sequence resources for the wheat stripe rust pathogen (Puccinia striiformis f. sp. tritici) and the barley stripe rust pathogen (Puccinia striiformis f. sp. hordei).</title>
        <authorList>
            <person name="Xia C."/>
            <person name="Wang M."/>
            <person name="Yin C."/>
            <person name="Cornejo O.E."/>
            <person name="Hulbert S.H."/>
            <person name="Chen X."/>
        </authorList>
    </citation>
    <scope>NUCLEOTIDE SEQUENCE [LARGE SCALE GENOMIC DNA]</scope>
    <source>
        <strain evidence="2">93-210</strain>
    </source>
</reference>
<feature type="non-terminal residue" evidence="1">
    <location>
        <position position="1"/>
    </location>
</feature>
<reference evidence="2" key="1">
    <citation type="journal article" date="2018" name="BMC Genomics">
        <title>Genomic insights into host adaptation between the wheat stripe rust pathogen (Puccinia striiformis f. sp. tritici) and the barley stripe rust pathogen (Puccinia striiformis f. sp. hordei).</title>
        <authorList>
            <person name="Xia C."/>
            <person name="Wang M."/>
            <person name="Yin C."/>
            <person name="Cornejo O.E."/>
            <person name="Hulbert S.H."/>
            <person name="Chen X."/>
        </authorList>
    </citation>
    <scope>NUCLEOTIDE SEQUENCE [LARGE SCALE GENOMIC DNA]</scope>
    <source>
        <strain evidence="2">93-210</strain>
    </source>
</reference>
<protein>
    <submittedName>
        <fullName evidence="1">Uncharacterized protein</fullName>
    </submittedName>
</protein>
<reference evidence="1 2" key="3">
    <citation type="journal article" date="2022" name="Microbiol. Spectr.">
        <title>Folding features and dynamics of 3D genome architecture in plant fungal pathogens.</title>
        <authorList>
            <person name="Xia C."/>
        </authorList>
    </citation>
    <scope>NUCLEOTIDE SEQUENCE [LARGE SCALE GENOMIC DNA]</scope>
    <source>
        <strain evidence="1 2">93-210</strain>
    </source>
</reference>
<evidence type="ECO:0000313" key="1">
    <source>
        <dbReference type="EMBL" id="KAI7936647.1"/>
    </source>
</evidence>
<dbReference type="EMBL" id="CM045881">
    <property type="protein sequence ID" value="KAI7936647.1"/>
    <property type="molecule type" value="Genomic_DNA"/>
</dbReference>
<accession>A0ACC0DQ67</accession>
<gene>
    <name evidence="1" type="ORF">MJO28_015546</name>
</gene>
<proteinExistence type="predicted"/>